<organism evidence="1 2">
    <name type="scientific">Blastochloris sulfoviridis</name>
    <dbReference type="NCBI Taxonomy" id="50712"/>
    <lineage>
        <taxon>Bacteria</taxon>
        <taxon>Pseudomonadati</taxon>
        <taxon>Pseudomonadota</taxon>
        <taxon>Alphaproteobacteria</taxon>
        <taxon>Hyphomicrobiales</taxon>
        <taxon>Blastochloridaceae</taxon>
        <taxon>Blastochloris</taxon>
    </lineage>
</organism>
<proteinExistence type="predicted"/>
<accession>A0A5M6I5R5</accession>
<dbReference type="GO" id="GO:0016829">
    <property type="term" value="F:lyase activity"/>
    <property type="evidence" value="ECO:0007669"/>
    <property type="project" value="UniProtKB-KW"/>
</dbReference>
<evidence type="ECO:0000313" key="1">
    <source>
        <dbReference type="EMBL" id="KAA5603591.1"/>
    </source>
</evidence>
<protein>
    <submittedName>
        <fullName evidence="1">Phosphonate C-P lyase system protein PhnG</fullName>
    </submittedName>
</protein>
<reference evidence="1 2" key="1">
    <citation type="submission" date="2019-09" db="EMBL/GenBank/DDBJ databases">
        <title>Draft Whole-Genome sequence of Blastochloris sulfoviridis DSM 729.</title>
        <authorList>
            <person name="Meyer T.E."/>
            <person name="Kyndt J.A."/>
        </authorList>
    </citation>
    <scope>NUCLEOTIDE SEQUENCE [LARGE SCALE GENOMIC DNA]</scope>
    <source>
        <strain evidence="1 2">DSM 729</strain>
    </source>
</reference>
<dbReference type="OrthoDB" id="530475at2"/>
<name>A0A5M6I5R5_9HYPH</name>
<dbReference type="Pfam" id="PF06754">
    <property type="entry name" value="PhnG"/>
    <property type="match status" value="1"/>
</dbReference>
<dbReference type="Proteomes" id="UP000323886">
    <property type="component" value="Unassembled WGS sequence"/>
</dbReference>
<evidence type="ECO:0000313" key="2">
    <source>
        <dbReference type="Proteomes" id="UP000323886"/>
    </source>
</evidence>
<comment type="caution">
    <text evidence="1">The sequence shown here is derived from an EMBL/GenBank/DDBJ whole genome shotgun (WGS) entry which is preliminary data.</text>
</comment>
<dbReference type="InterPro" id="IPR009609">
    <property type="entry name" value="Phosphonate_metab_PhnG"/>
</dbReference>
<dbReference type="EMBL" id="VWPL01000001">
    <property type="protein sequence ID" value="KAA5603591.1"/>
    <property type="molecule type" value="Genomic_DNA"/>
</dbReference>
<dbReference type="AlphaFoldDB" id="A0A5M6I5R5"/>
<sequence length="155" mass="16551">MTKNETDERRAAMALLAAATARELDSAWTAWPERPAVEDLRKAACGLVMVRGRIGGDGAPFNLGEATVTRAAVRLSTGHIGHAYLLGRAPERARLAAIFDALWQDVSARPRVDTELLAPVRARLAAEAAKAVAEAAATRVEFFTVTRGDNQEAAS</sequence>
<keyword evidence="2" id="KW-1185">Reference proteome</keyword>
<dbReference type="GO" id="GO:0019634">
    <property type="term" value="P:organic phosphonate metabolic process"/>
    <property type="evidence" value="ECO:0007669"/>
    <property type="project" value="InterPro"/>
</dbReference>
<dbReference type="GO" id="GO:0015716">
    <property type="term" value="P:organic phosphonate transport"/>
    <property type="evidence" value="ECO:0007669"/>
    <property type="project" value="InterPro"/>
</dbReference>
<gene>
    <name evidence="1" type="primary">phnG</name>
    <name evidence="1" type="ORF">F1193_00415</name>
</gene>
<dbReference type="RefSeq" id="WP_150095701.1">
    <property type="nucleotide sequence ID" value="NZ_VWPL01000001.1"/>
</dbReference>
<keyword evidence="1" id="KW-0456">Lyase</keyword>
<dbReference type="NCBIfam" id="TIGR03293">
    <property type="entry name" value="PhnG_redo"/>
    <property type="match status" value="1"/>
</dbReference>